<organism evidence="2 3">
    <name type="scientific">Salix viminalis</name>
    <name type="common">Common osier</name>
    <name type="synonym">Basket willow</name>
    <dbReference type="NCBI Taxonomy" id="40686"/>
    <lineage>
        <taxon>Eukaryota</taxon>
        <taxon>Viridiplantae</taxon>
        <taxon>Streptophyta</taxon>
        <taxon>Embryophyta</taxon>
        <taxon>Tracheophyta</taxon>
        <taxon>Spermatophyta</taxon>
        <taxon>Magnoliopsida</taxon>
        <taxon>eudicotyledons</taxon>
        <taxon>Gunneridae</taxon>
        <taxon>Pentapetalae</taxon>
        <taxon>rosids</taxon>
        <taxon>fabids</taxon>
        <taxon>Malpighiales</taxon>
        <taxon>Salicaceae</taxon>
        <taxon>Saliceae</taxon>
        <taxon>Salix</taxon>
    </lineage>
</organism>
<comment type="caution">
    <text evidence="2">The sequence shown here is derived from an EMBL/GenBank/DDBJ whole genome shotgun (WGS) entry which is preliminary data.</text>
</comment>
<keyword evidence="3" id="KW-1185">Reference proteome</keyword>
<dbReference type="Proteomes" id="UP001151529">
    <property type="component" value="Chromosome 13"/>
</dbReference>
<reference evidence="2" key="1">
    <citation type="submission" date="2022-11" db="EMBL/GenBank/DDBJ databases">
        <authorList>
            <person name="Hyden B.L."/>
            <person name="Feng K."/>
            <person name="Yates T."/>
            <person name="Jawdy S."/>
            <person name="Smart L.B."/>
            <person name="Muchero W."/>
        </authorList>
    </citation>
    <scope>NUCLEOTIDE SEQUENCE</scope>
    <source>
        <tissue evidence="2">Shoot tip</tissue>
    </source>
</reference>
<evidence type="ECO:0000256" key="1">
    <source>
        <dbReference type="SAM" id="Phobius"/>
    </source>
</evidence>
<evidence type="ECO:0000313" key="2">
    <source>
        <dbReference type="EMBL" id="KAJ6693185.1"/>
    </source>
</evidence>
<feature type="transmembrane region" description="Helical" evidence="1">
    <location>
        <begin position="12"/>
        <end position="33"/>
    </location>
</feature>
<proteinExistence type="predicted"/>
<protein>
    <submittedName>
        <fullName evidence="2">Uncharacterized protein</fullName>
    </submittedName>
</protein>
<sequence>MTSEFFWKDLLAGHMIFIGRIYSYFLLSNLFLLSGKKIMKQKLLVLVAIFLQKCKGIVGLWSQVQVQRAGGAAHGISQWKKEQIDLNFAKLLVEQVSTNYYSNFCYSLATYFQCHTFS</sequence>
<keyword evidence="1" id="KW-0812">Transmembrane</keyword>
<keyword evidence="1" id="KW-1133">Transmembrane helix</keyword>
<dbReference type="AlphaFoldDB" id="A0A9Q0SXX7"/>
<evidence type="ECO:0000313" key="3">
    <source>
        <dbReference type="Proteomes" id="UP001151529"/>
    </source>
</evidence>
<name>A0A9Q0SXX7_SALVM</name>
<reference evidence="2" key="2">
    <citation type="journal article" date="2023" name="Int. J. Mol. Sci.">
        <title>De Novo Assembly and Annotation of 11 Diverse Shrub Willow (Salix) Genomes Reveals Novel Gene Organization in Sex-Linked Regions.</title>
        <authorList>
            <person name="Hyden B."/>
            <person name="Feng K."/>
            <person name="Yates T.B."/>
            <person name="Jawdy S."/>
            <person name="Cereghino C."/>
            <person name="Smart L.B."/>
            <person name="Muchero W."/>
        </authorList>
    </citation>
    <scope>NUCLEOTIDE SEQUENCE [LARGE SCALE GENOMIC DNA]</scope>
    <source>
        <tissue evidence="2">Shoot tip</tissue>
    </source>
</reference>
<accession>A0A9Q0SXX7</accession>
<gene>
    <name evidence="2" type="ORF">OIU85_003994</name>
</gene>
<keyword evidence="1" id="KW-0472">Membrane</keyword>
<dbReference type="EMBL" id="JAPFFL010000011">
    <property type="protein sequence ID" value="KAJ6693185.1"/>
    <property type="molecule type" value="Genomic_DNA"/>
</dbReference>